<dbReference type="Gene3D" id="1.10.150.130">
    <property type="match status" value="1"/>
</dbReference>
<dbReference type="GO" id="GO:0003677">
    <property type="term" value="F:DNA binding"/>
    <property type="evidence" value="ECO:0007669"/>
    <property type="project" value="UniProtKB-KW"/>
</dbReference>
<evidence type="ECO:0000256" key="1">
    <source>
        <dbReference type="ARBA" id="ARBA00008857"/>
    </source>
</evidence>
<keyword evidence="3" id="KW-0238">DNA-binding</keyword>
<evidence type="ECO:0008006" key="9">
    <source>
        <dbReference type="Google" id="ProtNLM"/>
    </source>
</evidence>
<keyword evidence="8" id="KW-1185">Reference proteome</keyword>
<dbReference type="PANTHER" id="PTHR30629:SF2">
    <property type="entry name" value="PROPHAGE INTEGRASE INTS-RELATED"/>
    <property type="match status" value="1"/>
</dbReference>
<proteinExistence type="inferred from homology"/>
<organism evidence="7 8">
    <name type="scientific">Mycobacterium kiyosense</name>
    <dbReference type="NCBI Taxonomy" id="2871094"/>
    <lineage>
        <taxon>Bacteria</taxon>
        <taxon>Bacillati</taxon>
        <taxon>Actinomycetota</taxon>
        <taxon>Actinomycetes</taxon>
        <taxon>Mycobacteriales</taxon>
        <taxon>Mycobacteriaceae</taxon>
        <taxon>Mycobacterium</taxon>
    </lineage>
</organism>
<feature type="region of interest" description="Disordered" evidence="5">
    <location>
        <begin position="254"/>
        <end position="324"/>
    </location>
</feature>
<reference evidence="7" key="1">
    <citation type="submission" date="2022-08" db="EMBL/GenBank/DDBJ databases">
        <title>Mycobacterium kiyosense sp. nov., scotochromogenic slow-glowing species isolated from respiratory specimens.</title>
        <authorList>
            <person name="Fukano H."/>
            <person name="Kazumi Y."/>
            <person name="Sakagami N."/>
            <person name="Ato M."/>
            <person name="Mitarai S."/>
            <person name="Hoshino Y."/>
        </authorList>
    </citation>
    <scope>NUCLEOTIDE SEQUENCE</scope>
    <source>
        <strain evidence="7">1413</strain>
        <strain evidence="6">SRL2020-028</strain>
    </source>
</reference>
<dbReference type="InterPro" id="IPR050808">
    <property type="entry name" value="Phage_Integrase"/>
</dbReference>
<dbReference type="Proteomes" id="UP001064782">
    <property type="component" value="Unassembled WGS sequence"/>
</dbReference>
<evidence type="ECO:0000313" key="6">
    <source>
        <dbReference type="EMBL" id="GLB83597.1"/>
    </source>
</evidence>
<dbReference type="GO" id="GO:0006310">
    <property type="term" value="P:DNA recombination"/>
    <property type="evidence" value="ECO:0007669"/>
    <property type="project" value="UniProtKB-KW"/>
</dbReference>
<dbReference type="Proteomes" id="UP001165663">
    <property type="component" value="Unassembled WGS sequence"/>
</dbReference>
<evidence type="ECO:0000256" key="3">
    <source>
        <dbReference type="ARBA" id="ARBA00023125"/>
    </source>
</evidence>
<feature type="compositionally biased region" description="Basic and acidic residues" evidence="5">
    <location>
        <begin position="301"/>
        <end position="324"/>
    </location>
</feature>
<evidence type="ECO:0000313" key="8">
    <source>
        <dbReference type="Proteomes" id="UP001064782"/>
    </source>
</evidence>
<dbReference type="InterPro" id="IPR013762">
    <property type="entry name" value="Integrase-like_cat_sf"/>
</dbReference>
<dbReference type="InterPro" id="IPR010998">
    <property type="entry name" value="Integrase_recombinase_N"/>
</dbReference>
<gene>
    <name evidence="7" type="ORF">Mkiyose1413_37760</name>
    <name evidence="6" type="ORF">SRL2020028_28530</name>
</gene>
<feature type="compositionally biased region" description="Gly residues" evidence="5">
    <location>
        <begin position="291"/>
        <end position="300"/>
    </location>
</feature>
<dbReference type="SUPFAM" id="SSF56349">
    <property type="entry name" value="DNA breaking-rejoining enzymes"/>
    <property type="match status" value="1"/>
</dbReference>
<comment type="caution">
    <text evidence="7">The sequence shown here is derived from an EMBL/GenBank/DDBJ whole genome shotgun (WGS) entry which is preliminary data.</text>
</comment>
<name>A0A9P3UZ89_9MYCO</name>
<dbReference type="InterPro" id="IPR011010">
    <property type="entry name" value="DNA_brk_join_enz"/>
</dbReference>
<evidence type="ECO:0000256" key="2">
    <source>
        <dbReference type="ARBA" id="ARBA00022908"/>
    </source>
</evidence>
<protein>
    <recommendedName>
        <fullName evidence="9">Tyr recombinase domain-containing protein</fullName>
    </recommendedName>
</protein>
<dbReference type="AlphaFoldDB" id="A0A9P3UZ89"/>
<comment type="similarity">
    <text evidence="1">Belongs to the 'phage' integrase family.</text>
</comment>
<keyword evidence="2" id="KW-0229">DNA integration</keyword>
<evidence type="ECO:0000256" key="4">
    <source>
        <dbReference type="ARBA" id="ARBA00023172"/>
    </source>
</evidence>
<sequence>MATKRNRRAGVEDRWTKTVRDADGNATTVHRATHGKGKRWRAMYVDDAGREHGKVFERKAAAQPWLDTEVTAKFATGSYVAPSAGKVTVAAVYAVWSAAQAHVLPETVASRRSSWRSRVEPQWGDMAVADVRTAAVRAWVAAMAAEGAGVPTMENAFGLLRQVLGAAVEDGGLARNPCQGVRLPKRQHADRGYLSHVHVAALAAAVDRQPEVIRFLAYTGLRWGEMAALRVCDFDMLRRRVNVSRPVTEAGALGMAPSAAPTSSALTTQGRRGAAEFQLPRPRLSVRRGDVPGGRAGTTGEGDRSQRHTEHPRVPDDHTARPEAHRSLARCVGGSQRQGSAADAGDAKASMTLDVYADLFDDDLDAVAANLDAAIESAAARLRHAGNS</sequence>
<dbReference type="PANTHER" id="PTHR30629">
    <property type="entry name" value="PROPHAGE INTEGRASE"/>
    <property type="match status" value="1"/>
</dbReference>
<dbReference type="EMBL" id="BRXE01000029">
    <property type="protein sequence ID" value="GLB83597.1"/>
    <property type="molecule type" value="Genomic_DNA"/>
</dbReference>
<accession>A0A9P3UZ89</accession>
<dbReference type="Gene3D" id="1.10.443.10">
    <property type="entry name" value="Intergrase catalytic core"/>
    <property type="match status" value="1"/>
</dbReference>
<feature type="compositionally biased region" description="Low complexity" evidence="5">
    <location>
        <begin position="256"/>
        <end position="268"/>
    </location>
</feature>
<evidence type="ECO:0000256" key="5">
    <source>
        <dbReference type="SAM" id="MobiDB-lite"/>
    </source>
</evidence>
<dbReference type="EMBL" id="BRZI01000032">
    <property type="protein sequence ID" value="GLD31893.1"/>
    <property type="molecule type" value="Genomic_DNA"/>
</dbReference>
<keyword evidence="4" id="KW-0233">DNA recombination</keyword>
<evidence type="ECO:0000313" key="7">
    <source>
        <dbReference type="EMBL" id="GLD31893.1"/>
    </source>
</evidence>
<dbReference type="GO" id="GO:0015074">
    <property type="term" value="P:DNA integration"/>
    <property type="evidence" value="ECO:0007669"/>
    <property type="project" value="UniProtKB-KW"/>
</dbReference>